<organism evidence="8 9">
    <name type="scientific">Bacillus gaemokensis</name>
    <dbReference type="NCBI Taxonomy" id="574375"/>
    <lineage>
        <taxon>Bacteria</taxon>
        <taxon>Bacillati</taxon>
        <taxon>Bacillota</taxon>
        <taxon>Bacilli</taxon>
        <taxon>Bacillales</taxon>
        <taxon>Bacillaceae</taxon>
        <taxon>Bacillus</taxon>
        <taxon>Bacillus cereus group</taxon>
    </lineage>
</organism>
<dbReference type="FunFam" id="1.10.1200.10:FF:000005">
    <property type="entry name" value="Nonribosomal peptide synthetase 1"/>
    <property type="match status" value="1"/>
</dbReference>
<dbReference type="AlphaFoldDB" id="A0A073JXQ9"/>
<feature type="domain" description="Carrier" evidence="7">
    <location>
        <begin position="1141"/>
        <end position="1174"/>
    </location>
</feature>
<evidence type="ECO:0000313" key="9">
    <source>
        <dbReference type="Proteomes" id="UP000027778"/>
    </source>
</evidence>
<dbReference type="GO" id="GO:0043041">
    <property type="term" value="P:amino acid activation for nonribosomal peptide biosynthetic process"/>
    <property type="evidence" value="ECO:0007669"/>
    <property type="project" value="TreeGrafter"/>
</dbReference>
<dbReference type="FunFam" id="3.40.50.980:FF:000001">
    <property type="entry name" value="Non-ribosomal peptide synthetase"/>
    <property type="match status" value="1"/>
</dbReference>
<keyword evidence="9" id="KW-1185">Reference proteome</keyword>
<dbReference type="FunFam" id="2.30.38.10:FF:000001">
    <property type="entry name" value="Non-ribosomal peptide synthetase PvdI"/>
    <property type="match status" value="1"/>
</dbReference>
<comment type="similarity">
    <text evidence="2">Belongs to the ATP-dependent AMP-binding enzyme family.</text>
</comment>
<dbReference type="Gene3D" id="2.30.38.10">
    <property type="entry name" value="Luciferase, Domain 3"/>
    <property type="match status" value="1"/>
</dbReference>
<dbReference type="PRINTS" id="PR00154">
    <property type="entry name" value="AMPBINDING"/>
</dbReference>
<dbReference type="GO" id="GO:0005829">
    <property type="term" value="C:cytosol"/>
    <property type="evidence" value="ECO:0007669"/>
    <property type="project" value="TreeGrafter"/>
</dbReference>
<dbReference type="SUPFAM" id="SSF47336">
    <property type="entry name" value="ACP-like"/>
    <property type="match status" value="1"/>
</dbReference>
<dbReference type="GO" id="GO:0008610">
    <property type="term" value="P:lipid biosynthetic process"/>
    <property type="evidence" value="ECO:0007669"/>
    <property type="project" value="UniProtKB-ARBA"/>
</dbReference>
<evidence type="ECO:0000256" key="3">
    <source>
        <dbReference type="ARBA" id="ARBA00022450"/>
    </source>
</evidence>
<feature type="non-terminal residue" evidence="8">
    <location>
        <position position="1"/>
    </location>
</feature>
<dbReference type="InterPro" id="IPR000873">
    <property type="entry name" value="AMP-dep_synth/lig_dom"/>
</dbReference>
<evidence type="ECO:0000256" key="6">
    <source>
        <dbReference type="ARBA" id="ARBA00022840"/>
    </source>
</evidence>
<dbReference type="InterPro" id="IPR023213">
    <property type="entry name" value="CAT-like_dom_sf"/>
</dbReference>
<dbReference type="Pfam" id="PF13193">
    <property type="entry name" value="AMP-binding_C"/>
    <property type="match status" value="2"/>
</dbReference>
<dbReference type="InterPro" id="IPR020845">
    <property type="entry name" value="AMP-binding_CS"/>
</dbReference>
<dbReference type="PROSITE" id="PS50075">
    <property type="entry name" value="CARRIER"/>
    <property type="match status" value="2"/>
</dbReference>
<gene>
    <name evidence="8" type="ORF">BAGA_05230</name>
</gene>
<dbReference type="GO" id="GO:0005524">
    <property type="term" value="F:ATP binding"/>
    <property type="evidence" value="ECO:0007669"/>
    <property type="project" value="UniProtKB-KW"/>
</dbReference>
<dbReference type="eggNOG" id="COG1020">
    <property type="taxonomic scope" value="Bacteria"/>
</dbReference>
<sequence length="1174" mass="134292">RIDDQVKIRGFRMELGEIESVISTFPIIREVVLTVYEDEDHDKRLVAYIVPVLNQEISINELRSFMEKKLPDYMIPSVFIKLETLPLTINGKINRKALPKPTEAMHSGIEYTAPSTELEERLVNIWCKVLHVKSIGVKDNFFKIGGHSIKALTLIAYIKRDIGVEVTIQEIFQSPTIEAMSIIIENKELSSYHSIQPTEHKEYYPVSSSQKRLLILDQIEEAKGSYNMPGAMVIEGKLDKERFEQAFIKLIERHESLRTSFDWIEGEPVQKITEKIDFCIQFDSCEEEEIESKVAHFIKPFDLKKAPLLRVQLLHVSPTRHIFLFDMHHIISDGVSMKIFIRELQALYEGKKLAKLDIQYKDYAVWQNEQYQNGNLKNMETYWLEKFSDELPVLELPTDYPRSSVKSYRGSHLSFVVDKELTEGLRNISKQTESTLYMVLLAAYATLLSKYTGQEDIIIGSPVAGREQVELNDIMGMFVNTVAMRTYPEGHKTFLDLVKELKGESLKVFENQGYPFEKVVEKLGIKRDLSRHPLFDTMLVLQNPENIELKELADLKIKPYEFENQSSKFDLTLNIEENAQGLLVGIEYCLDLYKRETITRMSKNFIQLLQTIVNNPMQCVSNIEIITQEEIKILKEFNNTKVDYPTDKMIHQLFEEQVERTPDHVAVVFEDQQLTYRELNERANQLARVLREKGITKEKIVGILVKPSLEMIIGVLGVLKAGGSYLPIDPAYPSDRIQYMLTDSQARWLLKQEELEAPVGYVGEVITLDQEELYQREGTNLTHINQLHDLAYVIYTSGSTGKPKGVLLEHGSFLNMCHWNMDYYQLTEKDRMTKYAGFGFDASVWEIFPCLVAGATLYVVPEEIRFDVEKLNSYFEQNQITISFLPTQMCEQFLPFANQSLRILQTAGDKLIQATKHPLSQYKLVNNYGPTENTVVTTAYKIEKQVINIPIGKPIANSKIYIVDRCGNLAPIGIAGELCITGESLARGYLNQPELTAEKFVDNPFESGTKMYKTGDVAKWLPDGNIVFMGRIDHQVKIRGYRIELGEVESALQKVELVRESIVVARENEGGVKRLCAYFVGDESLTVRQLREAMSQELPEYMIPSYFVQLAHMPLTPNGKIDRKALPAPEGNLQTGTEYVAPQTPIEEMLVSIWQTVLGVPQIGVLDNFFDLGG</sequence>
<evidence type="ECO:0000256" key="4">
    <source>
        <dbReference type="ARBA" id="ARBA00022553"/>
    </source>
</evidence>
<dbReference type="Proteomes" id="UP000027778">
    <property type="component" value="Unassembled WGS sequence"/>
</dbReference>
<dbReference type="InterPro" id="IPR009081">
    <property type="entry name" value="PP-bd_ACP"/>
</dbReference>
<name>A0A073JXQ9_9BACI</name>
<evidence type="ECO:0000256" key="2">
    <source>
        <dbReference type="ARBA" id="ARBA00006432"/>
    </source>
</evidence>
<dbReference type="GO" id="GO:0003824">
    <property type="term" value="F:catalytic activity"/>
    <property type="evidence" value="ECO:0007669"/>
    <property type="project" value="InterPro"/>
</dbReference>
<feature type="domain" description="Carrier" evidence="7">
    <location>
        <begin position="113"/>
        <end position="188"/>
    </location>
</feature>
<dbReference type="InterPro" id="IPR010071">
    <property type="entry name" value="AA_adenyl_dom"/>
</dbReference>
<dbReference type="InterPro" id="IPR036736">
    <property type="entry name" value="ACP-like_sf"/>
</dbReference>
<dbReference type="Gene3D" id="3.30.559.30">
    <property type="entry name" value="Nonribosomal peptide synthetase, condensation domain"/>
    <property type="match status" value="1"/>
</dbReference>
<dbReference type="PANTHER" id="PTHR45527:SF1">
    <property type="entry name" value="FATTY ACID SYNTHASE"/>
    <property type="match status" value="1"/>
</dbReference>
<comment type="caution">
    <text evidence="8">The sequence shown here is derived from an EMBL/GenBank/DDBJ whole genome shotgun (WGS) entry which is preliminary data.</text>
</comment>
<dbReference type="SUPFAM" id="SSF52777">
    <property type="entry name" value="CoA-dependent acyltransferases"/>
    <property type="match status" value="2"/>
</dbReference>
<dbReference type="Gene3D" id="1.10.1200.10">
    <property type="entry name" value="ACP-like"/>
    <property type="match status" value="2"/>
</dbReference>
<dbReference type="NCBIfam" id="TIGR01733">
    <property type="entry name" value="AA-adenyl-dom"/>
    <property type="match status" value="1"/>
</dbReference>
<evidence type="ECO:0000256" key="1">
    <source>
        <dbReference type="ARBA" id="ARBA00001957"/>
    </source>
</evidence>
<keyword evidence="5" id="KW-0547">Nucleotide-binding</keyword>
<keyword evidence="4" id="KW-0597">Phosphoprotein</keyword>
<dbReference type="InterPro" id="IPR025110">
    <property type="entry name" value="AMP-bd_C"/>
</dbReference>
<dbReference type="CDD" id="cd19531">
    <property type="entry name" value="LCL_NRPS-like"/>
    <property type="match status" value="1"/>
</dbReference>
<dbReference type="InterPro" id="IPR045851">
    <property type="entry name" value="AMP-bd_C_sf"/>
</dbReference>
<dbReference type="Gene3D" id="3.30.300.30">
    <property type="match status" value="2"/>
</dbReference>
<dbReference type="PROSITE" id="PS00455">
    <property type="entry name" value="AMP_BINDING"/>
    <property type="match status" value="1"/>
</dbReference>
<dbReference type="Pfam" id="PF00668">
    <property type="entry name" value="Condensation"/>
    <property type="match status" value="1"/>
</dbReference>
<proteinExistence type="inferred from homology"/>
<dbReference type="FunFam" id="3.40.50.12780:FF:000012">
    <property type="entry name" value="Non-ribosomal peptide synthetase"/>
    <property type="match status" value="1"/>
</dbReference>
<dbReference type="GO" id="GO:0044550">
    <property type="term" value="P:secondary metabolite biosynthetic process"/>
    <property type="evidence" value="ECO:0007669"/>
    <property type="project" value="UniProtKB-ARBA"/>
</dbReference>
<dbReference type="FunFam" id="3.30.300.30:FF:000010">
    <property type="entry name" value="Enterobactin synthetase component F"/>
    <property type="match status" value="2"/>
</dbReference>
<dbReference type="Pfam" id="PF00550">
    <property type="entry name" value="PP-binding"/>
    <property type="match status" value="1"/>
</dbReference>
<evidence type="ECO:0000256" key="5">
    <source>
        <dbReference type="ARBA" id="ARBA00022741"/>
    </source>
</evidence>
<dbReference type="InterPro" id="IPR001242">
    <property type="entry name" value="Condensation_dom"/>
</dbReference>
<dbReference type="Gene3D" id="3.30.559.10">
    <property type="entry name" value="Chloramphenicol acetyltransferase-like domain"/>
    <property type="match status" value="1"/>
</dbReference>
<evidence type="ECO:0000313" key="8">
    <source>
        <dbReference type="EMBL" id="KEK19799.1"/>
    </source>
</evidence>
<accession>A0A073JXQ9</accession>
<dbReference type="SUPFAM" id="SSF56801">
    <property type="entry name" value="Acetyl-CoA synthetase-like"/>
    <property type="match status" value="2"/>
</dbReference>
<dbReference type="Gene3D" id="3.40.50.980">
    <property type="match status" value="2"/>
</dbReference>
<dbReference type="PANTHER" id="PTHR45527">
    <property type="entry name" value="NONRIBOSOMAL PEPTIDE SYNTHETASE"/>
    <property type="match status" value="1"/>
</dbReference>
<comment type="cofactor">
    <cofactor evidence="1">
        <name>pantetheine 4'-phosphate</name>
        <dbReference type="ChEBI" id="CHEBI:47942"/>
    </cofactor>
</comment>
<reference evidence="8 9" key="1">
    <citation type="submission" date="2014-06" db="EMBL/GenBank/DDBJ databases">
        <title>Draft genome sequence of Bacillus gaemokensis JCM 15801 (MCCC 1A00707).</title>
        <authorList>
            <person name="Lai Q."/>
            <person name="Liu Y."/>
            <person name="Shao Z."/>
        </authorList>
    </citation>
    <scope>NUCLEOTIDE SEQUENCE [LARGE SCALE GENOMIC DNA]</scope>
    <source>
        <strain evidence="8 9">JCM 15801</strain>
    </source>
</reference>
<dbReference type="Pfam" id="PF00501">
    <property type="entry name" value="AMP-binding"/>
    <property type="match status" value="1"/>
</dbReference>
<keyword evidence="6" id="KW-0067">ATP-binding</keyword>
<evidence type="ECO:0000259" key="7">
    <source>
        <dbReference type="PROSITE" id="PS50075"/>
    </source>
</evidence>
<protein>
    <recommendedName>
        <fullName evidence="7">Carrier domain-containing protein</fullName>
    </recommendedName>
</protein>
<dbReference type="InterPro" id="IPR020459">
    <property type="entry name" value="AMP-binding"/>
</dbReference>
<feature type="non-terminal residue" evidence="8">
    <location>
        <position position="1174"/>
    </location>
</feature>
<keyword evidence="3" id="KW-0596">Phosphopantetheine</keyword>
<dbReference type="GO" id="GO:0031177">
    <property type="term" value="F:phosphopantetheine binding"/>
    <property type="evidence" value="ECO:0007669"/>
    <property type="project" value="TreeGrafter"/>
</dbReference>
<dbReference type="EMBL" id="JOTM01000107">
    <property type="protein sequence ID" value="KEK19799.1"/>
    <property type="molecule type" value="Genomic_DNA"/>
</dbReference>